<evidence type="ECO:0000313" key="2">
    <source>
        <dbReference type="EMBL" id="OLR91092.1"/>
    </source>
</evidence>
<dbReference type="PANTHER" id="PTHR42059:SF1">
    <property type="entry name" value="TNT DOMAIN-CONTAINING PROTEIN"/>
    <property type="match status" value="1"/>
</dbReference>
<dbReference type="InterPro" id="IPR053024">
    <property type="entry name" value="Fungal_surface_NADase"/>
</dbReference>
<keyword evidence="1" id="KW-0732">Signal</keyword>
<reference evidence="2 3" key="1">
    <citation type="submission" date="2016-10" db="EMBL/GenBank/DDBJ databases">
        <title>The Draft Genome Sequence of Actinokineospora bangkokensis 44EHWT reveals the biosynthetic pathway of antifungal compounds Thailandins with unusual extender unit butylmalonyl-CoA.</title>
        <authorList>
            <person name="Greule A."/>
            <person name="Intra B."/>
            <person name="Flemming S."/>
            <person name="Rommel M.G."/>
            <person name="Panbangred W."/>
            <person name="Bechthold A."/>
        </authorList>
    </citation>
    <scope>NUCLEOTIDE SEQUENCE [LARGE SCALE GENOMIC DNA]</scope>
    <source>
        <strain evidence="2 3">44EHW</strain>
    </source>
</reference>
<organism evidence="2 3">
    <name type="scientific">Actinokineospora bangkokensis</name>
    <dbReference type="NCBI Taxonomy" id="1193682"/>
    <lineage>
        <taxon>Bacteria</taxon>
        <taxon>Bacillati</taxon>
        <taxon>Actinomycetota</taxon>
        <taxon>Actinomycetes</taxon>
        <taxon>Pseudonocardiales</taxon>
        <taxon>Pseudonocardiaceae</taxon>
        <taxon>Actinokineospora</taxon>
    </lineage>
</organism>
<keyword evidence="3" id="KW-1185">Reference proteome</keyword>
<gene>
    <name evidence="2" type="ORF">BJP25_31665</name>
</gene>
<feature type="chain" id="PRO_5013068002" description="Tachylectin 2 domain-containing protein" evidence="1">
    <location>
        <begin position="28"/>
        <end position="134"/>
    </location>
</feature>
<dbReference type="Proteomes" id="UP000186040">
    <property type="component" value="Unassembled WGS sequence"/>
</dbReference>
<dbReference type="STRING" id="1193682.BJP25_31665"/>
<proteinExistence type="predicted"/>
<accession>A0A1Q9LGC8</accession>
<dbReference type="RefSeq" id="WP_075977750.1">
    <property type="nucleotide sequence ID" value="NZ_MKQR01000026.1"/>
</dbReference>
<protein>
    <recommendedName>
        <fullName evidence="4">Tachylectin 2 domain-containing protein</fullName>
    </recommendedName>
</protein>
<feature type="signal peptide" evidence="1">
    <location>
        <begin position="1"/>
        <end position="27"/>
    </location>
</feature>
<dbReference type="OrthoDB" id="4745173at2"/>
<sequence length="134" mass="14922">MRWSRRVAAVVASAVLAFVAVPAVAQAAPISPRECSAELYQGDRRLGPEVLPRTGSVGFQLFGYSRTGWHSQADFLGKFYDSTANSWRYPPQDGYVLKFDGTPLKWEQTLVRGQRIDRYGSEYGAFLAPEGLPY</sequence>
<dbReference type="PANTHER" id="PTHR42059">
    <property type="entry name" value="TNT DOMAIN-CONTAINING PROTEIN"/>
    <property type="match status" value="1"/>
</dbReference>
<dbReference type="AlphaFoldDB" id="A0A1Q9LGC8"/>
<evidence type="ECO:0008006" key="4">
    <source>
        <dbReference type="Google" id="ProtNLM"/>
    </source>
</evidence>
<evidence type="ECO:0000313" key="3">
    <source>
        <dbReference type="Proteomes" id="UP000186040"/>
    </source>
</evidence>
<name>A0A1Q9LGC8_9PSEU</name>
<evidence type="ECO:0000256" key="1">
    <source>
        <dbReference type="SAM" id="SignalP"/>
    </source>
</evidence>
<comment type="caution">
    <text evidence="2">The sequence shown here is derived from an EMBL/GenBank/DDBJ whole genome shotgun (WGS) entry which is preliminary data.</text>
</comment>
<dbReference type="EMBL" id="MKQR01000026">
    <property type="protein sequence ID" value="OLR91092.1"/>
    <property type="molecule type" value="Genomic_DNA"/>
</dbReference>